<dbReference type="WBParaSite" id="ACAC_0000479801-mRNA-1">
    <property type="protein sequence ID" value="ACAC_0000479801-mRNA-1"/>
    <property type="gene ID" value="ACAC_0000479801"/>
</dbReference>
<dbReference type="Gene3D" id="1.10.1280.10">
    <property type="entry name" value="Di-copper center containing domain from catechol oxidase"/>
    <property type="match status" value="1"/>
</dbReference>
<name>A0A0K0D403_ANGCA</name>
<protein>
    <submittedName>
        <fullName evidence="2">Non-specific serine/threonine protein kinase</fullName>
    </submittedName>
</protein>
<proteinExistence type="predicted"/>
<dbReference type="SUPFAM" id="SSF48056">
    <property type="entry name" value="Di-copper centre-containing domain"/>
    <property type="match status" value="1"/>
</dbReference>
<dbReference type="STRING" id="6313.A0A0K0D403"/>
<evidence type="ECO:0000313" key="2">
    <source>
        <dbReference type="WBParaSite" id="ACAC_0000479801-mRNA-1"/>
    </source>
</evidence>
<evidence type="ECO:0000313" key="1">
    <source>
        <dbReference type="Proteomes" id="UP000035642"/>
    </source>
</evidence>
<dbReference type="InterPro" id="IPR008922">
    <property type="entry name" value="Di-copper_centre_dom_sf"/>
</dbReference>
<reference evidence="1" key="1">
    <citation type="submission" date="2012-09" db="EMBL/GenBank/DDBJ databases">
        <authorList>
            <person name="Martin A.A."/>
        </authorList>
    </citation>
    <scope>NUCLEOTIDE SEQUENCE</scope>
</reference>
<organism evidence="1 2">
    <name type="scientific">Angiostrongylus cantonensis</name>
    <name type="common">Rat lungworm</name>
    <dbReference type="NCBI Taxonomy" id="6313"/>
    <lineage>
        <taxon>Eukaryota</taxon>
        <taxon>Metazoa</taxon>
        <taxon>Ecdysozoa</taxon>
        <taxon>Nematoda</taxon>
        <taxon>Chromadorea</taxon>
        <taxon>Rhabditida</taxon>
        <taxon>Rhabditina</taxon>
        <taxon>Rhabditomorpha</taxon>
        <taxon>Strongyloidea</taxon>
        <taxon>Metastrongylidae</taxon>
        <taxon>Angiostrongylus</taxon>
    </lineage>
</organism>
<dbReference type="Proteomes" id="UP000035642">
    <property type="component" value="Unassembled WGS sequence"/>
</dbReference>
<sequence>LPAELAPIASSIYQCMDLQCMCSYMRGIAAPNGQCRLPNGEILKKAIRKEIRMMTDDERQRYYSAIRMLKQVSTSYEKTLVYQGLLGTSSATN</sequence>
<keyword evidence="1" id="KW-1185">Reference proteome</keyword>
<dbReference type="AlphaFoldDB" id="A0A0K0D403"/>
<reference evidence="2" key="2">
    <citation type="submission" date="2017-02" db="UniProtKB">
        <authorList>
            <consortium name="WormBaseParasite"/>
        </authorList>
    </citation>
    <scope>IDENTIFICATION</scope>
</reference>
<accession>A0A0K0D403</accession>